<accession>A0ABR3JRL8</accession>
<feature type="region of interest" description="Disordered" evidence="1">
    <location>
        <begin position="140"/>
        <end position="184"/>
    </location>
</feature>
<sequence length="228" mass="25592">MPMTLQLIETKLLKGAVNMDRQLLPLQRIAPPSKDEEPEKLTCGLTGASNDMSFIQFSHALAKSIDDETLTKLEWAWGLKYYSLNVDTCYNLQTLSTLVHQFFDIETGGWFWLPDPEILAELEGVYLGNNNEVVRYNPRTDAAEESVRGNTTRPNPSSPDASTDDDPRAGLGRPQTRCTRLQPRPHLHLRVFSHGRLNDLGVHRLSHSGTYPSATARPVDIQIRAETP</sequence>
<evidence type="ECO:0000256" key="1">
    <source>
        <dbReference type="SAM" id="MobiDB-lite"/>
    </source>
</evidence>
<evidence type="ECO:0000313" key="2">
    <source>
        <dbReference type="EMBL" id="KAL0957923.1"/>
    </source>
</evidence>
<dbReference type="EMBL" id="JASNQZ010000004">
    <property type="protein sequence ID" value="KAL0957923.1"/>
    <property type="molecule type" value="Genomic_DNA"/>
</dbReference>
<protein>
    <submittedName>
        <fullName evidence="2">Uncharacterized protein</fullName>
    </submittedName>
</protein>
<organism evidence="2 3">
    <name type="scientific">Hohenbuehelia grisea</name>
    <dbReference type="NCBI Taxonomy" id="104357"/>
    <lineage>
        <taxon>Eukaryota</taxon>
        <taxon>Fungi</taxon>
        <taxon>Dikarya</taxon>
        <taxon>Basidiomycota</taxon>
        <taxon>Agaricomycotina</taxon>
        <taxon>Agaricomycetes</taxon>
        <taxon>Agaricomycetidae</taxon>
        <taxon>Agaricales</taxon>
        <taxon>Pleurotineae</taxon>
        <taxon>Pleurotaceae</taxon>
        <taxon>Hohenbuehelia</taxon>
    </lineage>
</organism>
<evidence type="ECO:0000313" key="3">
    <source>
        <dbReference type="Proteomes" id="UP001556367"/>
    </source>
</evidence>
<keyword evidence="3" id="KW-1185">Reference proteome</keyword>
<comment type="caution">
    <text evidence="2">The sequence shown here is derived from an EMBL/GenBank/DDBJ whole genome shotgun (WGS) entry which is preliminary data.</text>
</comment>
<reference evidence="3" key="1">
    <citation type="submission" date="2024-06" db="EMBL/GenBank/DDBJ databases">
        <title>Multi-omics analyses provide insights into the biosynthesis of the anticancer antibiotic pleurotin in Hohenbuehelia grisea.</title>
        <authorList>
            <person name="Weaver J.A."/>
            <person name="Alberti F."/>
        </authorList>
    </citation>
    <scope>NUCLEOTIDE SEQUENCE [LARGE SCALE GENOMIC DNA]</scope>
    <source>
        <strain evidence="3">T-177</strain>
    </source>
</reference>
<name>A0ABR3JRL8_9AGAR</name>
<proteinExistence type="predicted"/>
<dbReference type="Proteomes" id="UP001556367">
    <property type="component" value="Unassembled WGS sequence"/>
</dbReference>
<gene>
    <name evidence="2" type="ORF">HGRIS_000104</name>
</gene>